<dbReference type="InterPro" id="IPR011701">
    <property type="entry name" value="MFS"/>
</dbReference>
<feature type="transmembrane region" description="Helical" evidence="7">
    <location>
        <begin position="405"/>
        <end position="427"/>
    </location>
</feature>
<evidence type="ECO:0000259" key="8">
    <source>
        <dbReference type="PROSITE" id="PS50850"/>
    </source>
</evidence>
<dbReference type="SUPFAM" id="SSF103473">
    <property type="entry name" value="MFS general substrate transporter"/>
    <property type="match status" value="1"/>
</dbReference>
<dbReference type="GO" id="GO:0005886">
    <property type="term" value="C:plasma membrane"/>
    <property type="evidence" value="ECO:0007669"/>
    <property type="project" value="UniProtKB-SubCell"/>
</dbReference>
<comment type="subcellular location">
    <subcellularLocation>
        <location evidence="1">Cell membrane</location>
        <topology evidence="1">Multi-pass membrane protein</topology>
    </subcellularLocation>
</comment>
<keyword evidence="4 7" id="KW-0812">Transmembrane</keyword>
<dbReference type="Pfam" id="PF07690">
    <property type="entry name" value="MFS_1"/>
    <property type="match status" value="1"/>
</dbReference>
<dbReference type="InterPro" id="IPR036259">
    <property type="entry name" value="MFS_trans_sf"/>
</dbReference>
<evidence type="ECO:0000256" key="1">
    <source>
        <dbReference type="ARBA" id="ARBA00004651"/>
    </source>
</evidence>
<dbReference type="NCBIfam" id="TIGR00711">
    <property type="entry name" value="efflux_EmrB"/>
    <property type="match status" value="1"/>
</dbReference>
<dbReference type="PROSITE" id="PS50850">
    <property type="entry name" value="MFS"/>
    <property type="match status" value="1"/>
</dbReference>
<evidence type="ECO:0000256" key="3">
    <source>
        <dbReference type="ARBA" id="ARBA00022475"/>
    </source>
</evidence>
<dbReference type="AlphaFoldDB" id="A0A381UP84"/>
<organism evidence="9">
    <name type="scientific">marine metagenome</name>
    <dbReference type="NCBI Taxonomy" id="408172"/>
    <lineage>
        <taxon>unclassified sequences</taxon>
        <taxon>metagenomes</taxon>
        <taxon>ecological metagenomes</taxon>
    </lineage>
</organism>
<feature type="transmembrane region" description="Helical" evidence="7">
    <location>
        <begin position="312"/>
        <end position="334"/>
    </location>
</feature>
<evidence type="ECO:0000313" key="9">
    <source>
        <dbReference type="EMBL" id="SVA28623.1"/>
    </source>
</evidence>
<evidence type="ECO:0000256" key="5">
    <source>
        <dbReference type="ARBA" id="ARBA00022989"/>
    </source>
</evidence>
<feature type="transmembrane region" description="Helical" evidence="7">
    <location>
        <begin position="21"/>
        <end position="41"/>
    </location>
</feature>
<keyword evidence="3" id="KW-1003">Cell membrane</keyword>
<reference evidence="9" key="1">
    <citation type="submission" date="2018-05" db="EMBL/GenBank/DDBJ databases">
        <authorList>
            <person name="Lanie J.A."/>
            <person name="Ng W.-L."/>
            <person name="Kazmierczak K.M."/>
            <person name="Andrzejewski T.M."/>
            <person name="Davidsen T.M."/>
            <person name="Wayne K.J."/>
            <person name="Tettelin H."/>
            <person name="Glass J.I."/>
            <person name="Rusch D."/>
            <person name="Podicherti R."/>
            <person name="Tsui H.-C.T."/>
            <person name="Winkler M.E."/>
        </authorList>
    </citation>
    <scope>NUCLEOTIDE SEQUENCE</scope>
</reference>
<keyword evidence="2" id="KW-0813">Transport</keyword>
<feature type="transmembrane region" description="Helical" evidence="7">
    <location>
        <begin position="239"/>
        <end position="256"/>
    </location>
</feature>
<proteinExistence type="predicted"/>
<dbReference type="CDD" id="cd17503">
    <property type="entry name" value="MFS_LmrB_MDR_like"/>
    <property type="match status" value="1"/>
</dbReference>
<feature type="domain" description="Major facilitator superfamily (MFS) profile" evidence="8">
    <location>
        <begin position="23"/>
        <end position="507"/>
    </location>
</feature>
<dbReference type="EMBL" id="UINC01006615">
    <property type="protein sequence ID" value="SVA28623.1"/>
    <property type="molecule type" value="Genomic_DNA"/>
</dbReference>
<feature type="transmembrane region" description="Helical" evidence="7">
    <location>
        <begin position="369"/>
        <end position="393"/>
    </location>
</feature>
<dbReference type="GO" id="GO:0022857">
    <property type="term" value="F:transmembrane transporter activity"/>
    <property type="evidence" value="ECO:0007669"/>
    <property type="project" value="InterPro"/>
</dbReference>
<feature type="transmembrane region" description="Helical" evidence="7">
    <location>
        <begin position="89"/>
        <end position="108"/>
    </location>
</feature>
<evidence type="ECO:0000256" key="4">
    <source>
        <dbReference type="ARBA" id="ARBA00022692"/>
    </source>
</evidence>
<feature type="transmembrane region" description="Helical" evidence="7">
    <location>
        <begin position="484"/>
        <end position="502"/>
    </location>
</feature>
<dbReference type="InterPro" id="IPR004638">
    <property type="entry name" value="EmrB-like"/>
</dbReference>
<name>A0A381UP84_9ZZZZ</name>
<dbReference type="InterPro" id="IPR001958">
    <property type="entry name" value="Tet-R_TetA/multi-R_MdtG-like"/>
</dbReference>
<feature type="transmembrane region" description="Helical" evidence="7">
    <location>
        <begin position="277"/>
        <end position="300"/>
    </location>
</feature>
<feature type="transmembrane region" description="Helical" evidence="7">
    <location>
        <begin position="175"/>
        <end position="196"/>
    </location>
</feature>
<dbReference type="PANTHER" id="PTHR23501:SF174">
    <property type="entry name" value="MULTIDRUG EXPORT PROTEIN EMRB-RELATED"/>
    <property type="match status" value="1"/>
</dbReference>
<evidence type="ECO:0000256" key="2">
    <source>
        <dbReference type="ARBA" id="ARBA00022448"/>
    </source>
</evidence>
<keyword evidence="5 7" id="KW-1133">Transmembrane helix</keyword>
<gene>
    <name evidence="9" type="ORF">METZ01_LOCUS81477</name>
</gene>
<sequence>MAQTSELNSNASASSVAIQRGLILTTCTVVTILYAMTITIANVSLPQMQGALSATQDQITWVVTFNIVATAVATPMCGWLVARFGRRRLLICSILGFTVASLLCGTAESLGSLVMFRILQGAFGAPMAPVCQAIVQDTYPKHQHGVVIALFGMGVIIGPIIGPVAGGYLSETYSWRWVFFMIVPFALIALAGVMVFIRDKGERSPVALDWIGFLSLSAAVSCLQVALDRGERADWFESYEIIFLTCLAVGALYLFIGHITTTERPFLRPALLRDRNFLLGVILMCAFGTLNFTPITLLPTLLQNLRGYPDSVIGYVLSIRGMGTFAGFIFMIYGSRLDPRWMITAGFLTQGISGWYLGQMDLNVTMADIFWPMIVQGVGVGLLWPSITVVAFSTLKSEYLDEGTALYHLIRNVGSSIYISFSVAIVMRTAGQSYSEMSHFVSPFNDTFRMPWASGQWNMDSVEGLSHLSGEITRQAAMIGYLNSFQLFSLTAVLALPLILLIRWQRPGTPAPDPAPEEKR</sequence>
<evidence type="ECO:0000256" key="7">
    <source>
        <dbReference type="SAM" id="Phobius"/>
    </source>
</evidence>
<feature type="transmembrane region" description="Helical" evidence="7">
    <location>
        <begin position="341"/>
        <end position="357"/>
    </location>
</feature>
<keyword evidence="6 7" id="KW-0472">Membrane</keyword>
<evidence type="ECO:0000256" key="6">
    <source>
        <dbReference type="ARBA" id="ARBA00023136"/>
    </source>
</evidence>
<accession>A0A381UP84</accession>
<dbReference type="PANTHER" id="PTHR23501">
    <property type="entry name" value="MAJOR FACILITATOR SUPERFAMILY"/>
    <property type="match status" value="1"/>
</dbReference>
<dbReference type="InterPro" id="IPR020846">
    <property type="entry name" value="MFS_dom"/>
</dbReference>
<dbReference type="Gene3D" id="1.20.1720.10">
    <property type="entry name" value="Multidrug resistance protein D"/>
    <property type="match status" value="1"/>
</dbReference>
<feature type="transmembrane region" description="Helical" evidence="7">
    <location>
        <begin position="61"/>
        <end position="82"/>
    </location>
</feature>
<dbReference type="Gene3D" id="1.20.1250.20">
    <property type="entry name" value="MFS general substrate transporter like domains"/>
    <property type="match status" value="1"/>
</dbReference>
<dbReference type="PRINTS" id="PR01035">
    <property type="entry name" value="TCRTETA"/>
</dbReference>
<feature type="transmembrane region" description="Helical" evidence="7">
    <location>
        <begin position="147"/>
        <end position="169"/>
    </location>
</feature>
<protein>
    <recommendedName>
        <fullName evidence="8">Major facilitator superfamily (MFS) profile domain-containing protein</fullName>
    </recommendedName>
</protein>